<keyword evidence="2" id="KW-1133">Transmembrane helix</keyword>
<name>A0ABT1MBG6_9MYCO</name>
<evidence type="ECO:0000256" key="2">
    <source>
        <dbReference type="SAM" id="Phobius"/>
    </source>
</evidence>
<organism evidence="4 5">
    <name type="scientific">Mycolicibacterium arenosum</name>
    <dbReference type="NCBI Taxonomy" id="2952157"/>
    <lineage>
        <taxon>Bacteria</taxon>
        <taxon>Bacillati</taxon>
        <taxon>Actinomycetota</taxon>
        <taxon>Actinomycetes</taxon>
        <taxon>Mycobacteriales</taxon>
        <taxon>Mycobacteriaceae</taxon>
        <taxon>Mycolicibacterium</taxon>
    </lineage>
</organism>
<feature type="signal peptide" evidence="3">
    <location>
        <begin position="1"/>
        <end position="21"/>
    </location>
</feature>
<reference evidence="4 5" key="1">
    <citation type="submission" date="2022-06" db="EMBL/GenBank/DDBJ databases">
        <title>Mycolicibacterium sp. CAU 1645 isolated from seawater.</title>
        <authorList>
            <person name="Kim W."/>
        </authorList>
    </citation>
    <scope>NUCLEOTIDE SEQUENCE [LARGE SCALE GENOMIC DNA]</scope>
    <source>
        <strain evidence="4 5">CAU 1645</strain>
    </source>
</reference>
<dbReference type="Proteomes" id="UP001651690">
    <property type="component" value="Unassembled WGS sequence"/>
</dbReference>
<proteinExistence type="predicted"/>
<keyword evidence="2" id="KW-0812">Transmembrane</keyword>
<dbReference type="EMBL" id="JANDBD010000017">
    <property type="protein sequence ID" value="MCP9276514.1"/>
    <property type="molecule type" value="Genomic_DNA"/>
</dbReference>
<comment type="caution">
    <text evidence="4">The sequence shown here is derived from an EMBL/GenBank/DDBJ whole genome shotgun (WGS) entry which is preliminary data.</text>
</comment>
<evidence type="ECO:0000256" key="1">
    <source>
        <dbReference type="SAM" id="MobiDB-lite"/>
    </source>
</evidence>
<keyword evidence="2" id="KW-0472">Membrane</keyword>
<keyword evidence="5" id="KW-1185">Reference proteome</keyword>
<dbReference type="RefSeq" id="WP_255064570.1">
    <property type="nucleotide sequence ID" value="NZ_JANDBD010000017.1"/>
</dbReference>
<keyword evidence="3" id="KW-0732">Signal</keyword>
<gene>
    <name evidence="4" type="ORF">NM203_30445</name>
</gene>
<feature type="compositionally biased region" description="Low complexity" evidence="1">
    <location>
        <begin position="24"/>
        <end position="33"/>
    </location>
</feature>
<sequence length="95" mass="9622">MFAFVAVLVGIASISAASVYAEPSSAEASSTPTSPSPGAPTPTKHSYDDTHSGQQPEGTSPALWILAGAVIALVSIAVILLRARGPARHGLERSP</sequence>
<evidence type="ECO:0008006" key="6">
    <source>
        <dbReference type="Google" id="ProtNLM"/>
    </source>
</evidence>
<accession>A0ABT1MBG6</accession>
<evidence type="ECO:0000313" key="4">
    <source>
        <dbReference type="EMBL" id="MCP9276514.1"/>
    </source>
</evidence>
<evidence type="ECO:0000313" key="5">
    <source>
        <dbReference type="Proteomes" id="UP001651690"/>
    </source>
</evidence>
<feature type="region of interest" description="Disordered" evidence="1">
    <location>
        <begin position="24"/>
        <end position="58"/>
    </location>
</feature>
<evidence type="ECO:0000256" key="3">
    <source>
        <dbReference type="SAM" id="SignalP"/>
    </source>
</evidence>
<feature type="chain" id="PRO_5046113492" description="LPXTG cell wall anchor domain-containing protein" evidence="3">
    <location>
        <begin position="22"/>
        <end position="95"/>
    </location>
</feature>
<feature type="transmembrane region" description="Helical" evidence="2">
    <location>
        <begin position="62"/>
        <end position="83"/>
    </location>
</feature>
<protein>
    <recommendedName>
        <fullName evidence="6">LPXTG cell wall anchor domain-containing protein</fullName>
    </recommendedName>
</protein>